<keyword evidence="4" id="KW-1185">Reference proteome</keyword>
<evidence type="ECO:0000256" key="1">
    <source>
        <dbReference type="SAM" id="MobiDB-lite"/>
    </source>
</evidence>
<dbReference type="Proteomes" id="UP001318040">
    <property type="component" value="Chromosome 2"/>
</dbReference>
<dbReference type="GO" id="GO:0031123">
    <property type="term" value="P:RNA 3'-end processing"/>
    <property type="evidence" value="ECO:0007669"/>
    <property type="project" value="TreeGrafter"/>
</dbReference>
<dbReference type="Pfam" id="PF17797">
    <property type="entry name" value="RL"/>
    <property type="match status" value="1"/>
</dbReference>
<dbReference type="CTD" id="55149"/>
<dbReference type="PANTHER" id="PTHR12271:SF133">
    <property type="entry name" value="POLY(A) RNA POLYMERASE, MITOCHONDRIAL"/>
    <property type="match status" value="1"/>
</dbReference>
<dbReference type="SUPFAM" id="SSF81301">
    <property type="entry name" value="Nucleotidyltransferase"/>
    <property type="match status" value="1"/>
</dbReference>
<feature type="domain" description="RL" evidence="2">
    <location>
        <begin position="76"/>
        <end position="144"/>
    </location>
</feature>
<feature type="domain" description="Poly(A) RNA polymerase mitochondrial-like central palm" evidence="3">
    <location>
        <begin position="212"/>
        <end position="370"/>
    </location>
</feature>
<dbReference type="InterPro" id="IPR041252">
    <property type="entry name" value="RL"/>
</dbReference>
<evidence type="ECO:0000313" key="4">
    <source>
        <dbReference type="Proteomes" id="UP001318040"/>
    </source>
</evidence>
<sequence>MAASLCSLLVRRSPSRLSKALSSCSCHGLLIKAPFSLGSSSGASRVLDASLSEASDDGRCAGEHIPVRSSDGVRSTFMEIQEKRMQQADRSVLISCPKSIAKSNLLQFLSNHGHINNYFFYESYGMYMLVEFADRNGAQALCDAGCIPHTKGEFPMPFRSRVLAIRPRMFPNAASAQPTSTMPETDIHIINREPVSNKDIISRLNSLESTEQQLRTLVDMQQLTDADVRLRFMVCSLLQDMCATIFPGTLVRPFGSSINSFGHTGCDLDMLLDLDGVLFGNKRHVVKNNFELDYQVKMLSSERSVTQSVLSVMGECLDYFSPGCVGVQKILQARCPLVRFSHQPSSLQCDFTANNRIALKSTEMLYIYGQVDERVRQLVFAVRSWARSHGLTSSISGAWITNFALTTMVLFFLQKRSPAIVPTLEQLRKLADPEDVHIVEGHDCTIVSNLEKITSSQNTETLDQLLVEFFNFYGSFSFSKHSINIWKGSEQNKPESSPLYIVNPFEHHLNISKNVNVSQLERFVQLARNSVWQLQHQEEQSSPKTRPWGLTAVMSSQLQSNNTKGRGRMKSGETLSKIRSLLENSVLNKAGGNVRKMQGGSGKSIKQGGPTKTNANNK</sequence>
<name>A0AAJ7TDL4_PETMA</name>
<dbReference type="CDD" id="cd05402">
    <property type="entry name" value="NT_PAP_TUTase"/>
    <property type="match status" value="1"/>
</dbReference>
<evidence type="ECO:0000313" key="5">
    <source>
        <dbReference type="RefSeq" id="XP_032814652.1"/>
    </source>
</evidence>
<dbReference type="GO" id="GO:0005739">
    <property type="term" value="C:mitochondrion"/>
    <property type="evidence" value="ECO:0007669"/>
    <property type="project" value="TreeGrafter"/>
</dbReference>
<dbReference type="Pfam" id="PF22600">
    <property type="entry name" value="MTPAP-like_central"/>
    <property type="match status" value="1"/>
</dbReference>
<dbReference type="GO" id="GO:1990817">
    <property type="term" value="F:poly(A) RNA polymerase activity"/>
    <property type="evidence" value="ECO:0007669"/>
    <property type="project" value="TreeGrafter"/>
</dbReference>
<gene>
    <name evidence="5" type="primary">LOC116944895</name>
</gene>
<dbReference type="InterPro" id="IPR054708">
    <property type="entry name" value="MTPAP-like_central"/>
</dbReference>
<reference evidence="5" key="1">
    <citation type="submission" date="2025-08" db="UniProtKB">
        <authorList>
            <consortium name="RefSeq"/>
        </authorList>
    </citation>
    <scope>IDENTIFICATION</scope>
    <source>
        <tissue evidence="5">Sperm</tissue>
    </source>
</reference>
<dbReference type="SUPFAM" id="SSF81631">
    <property type="entry name" value="PAP/OAS1 substrate-binding domain"/>
    <property type="match status" value="1"/>
</dbReference>
<protein>
    <submittedName>
        <fullName evidence="5">Poly(A) RNA polymerase, mitochondrial-like</fullName>
    </submittedName>
</protein>
<proteinExistence type="predicted"/>
<dbReference type="PANTHER" id="PTHR12271">
    <property type="entry name" value="POLY A POLYMERASE CID PAP -RELATED"/>
    <property type="match status" value="1"/>
</dbReference>
<evidence type="ECO:0000259" key="3">
    <source>
        <dbReference type="Pfam" id="PF22600"/>
    </source>
</evidence>
<dbReference type="Gene3D" id="1.10.1410.10">
    <property type="match status" value="1"/>
</dbReference>
<dbReference type="AlphaFoldDB" id="A0AAJ7TDL4"/>
<feature type="region of interest" description="Disordered" evidence="1">
    <location>
        <begin position="589"/>
        <end position="618"/>
    </location>
</feature>
<dbReference type="KEGG" id="pmrn:116944895"/>
<accession>A0AAJ7TDL4</accession>
<dbReference type="RefSeq" id="XP_032814652.1">
    <property type="nucleotide sequence ID" value="XM_032958761.1"/>
</dbReference>
<dbReference type="InterPro" id="IPR043519">
    <property type="entry name" value="NT_sf"/>
</dbReference>
<organism evidence="4 5">
    <name type="scientific">Petromyzon marinus</name>
    <name type="common">Sea lamprey</name>
    <dbReference type="NCBI Taxonomy" id="7757"/>
    <lineage>
        <taxon>Eukaryota</taxon>
        <taxon>Metazoa</taxon>
        <taxon>Chordata</taxon>
        <taxon>Craniata</taxon>
        <taxon>Vertebrata</taxon>
        <taxon>Cyclostomata</taxon>
        <taxon>Hyperoartia</taxon>
        <taxon>Petromyzontiformes</taxon>
        <taxon>Petromyzontidae</taxon>
        <taxon>Petromyzon</taxon>
    </lineage>
</organism>
<dbReference type="Gene3D" id="3.30.460.10">
    <property type="entry name" value="Beta Polymerase, domain 2"/>
    <property type="match status" value="1"/>
</dbReference>
<evidence type="ECO:0000259" key="2">
    <source>
        <dbReference type="Pfam" id="PF17797"/>
    </source>
</evidence>